<dbReference type="Pfam" id="PF00877">
    <property type="entry name" value="NLPC_P60"/>
    <property type="match status" value="1"/>
</dbReference>
<feature type="region of interest" description="Disordered" evidence="5">
    <location>
        <begin position="201"/>
        <end position="234"/>
    </location>
</feature>
<dbReference type="SUPFAM" id="SSF47090">
    <property type="entry name" value="PGBD-like"/>
    <property type="match status" value="1"/>
</dbReference>
<dbReference type="GO" id="GO:0016998">
    <property type="term" value="P:cell wall macromolecule catabolic process"/>
    <property type="evidence" value="ECO:0007669"/>
    <property type="project" value="InterPro"/>
</dbReference>
<dbReference type="Gene3D" id="1.10.101.10">
    <property type="entry name" value="PGBD-like superfamily/PGBD"/>
    <property type="match status" value="1"/>
</dbReference>
<proteinExistence type="inferred from homology"/>
<feature type="compositionally biased region" description="Low complexity" evidence="5">
    <location>
        <begin position="219"/>
        <end position="231"/>
    </location>
</feature>
<dbReference type="InterPro" id="IPR052354">
    <property type="entry name" value="Cell_Wall_Dynamics_Protein"/>
</dbReference>
<keyword evidence="8" id="KW-1185">Reference proteome</keyword>
<dbReference type="GO" id="GO:0004568">
    <property type="term" value="F:chitinase activity"/>
    <property type="evidence" value="ECO:0007669"/>
    <property type="project" value="InterPro"/>
</dbReference>
<feature type="domain" description="NlpC/P60" evidence="6">
    <location>
        <begin position="228"/>
        <end position="401"/>
    </location>
</feature>
<keyword evidence="4" id="KW-0788">Thiol protease</keyword>
<gene>
    <name evidence="7" type="ORF">ABB30_09690</name>
</gene>
<dbReference type="AlphaFoldDB" id="A0A0R0D4T0"/>
<dbReference type="STRING" id="336566.ABB30_09690"/>
<dbReference type="GO" id="GO:0006508">
    <property type="term" value="P:proteolysis"/>
    <property type="evidence" value="ECO:0007669"/>
    <property type="project" value="UniProtKB-KW"/>
</dbReference>
<dbReference type="InterPro" id="IPR038765">
    <property type="entry name" value="Papain-like_cys_pep_sf"/>
</dbReference>
<dbReference type="PROSITE" id="PS51935">
    <property type="entry name" value="NLPC_P60"/>
    <property type="match status" value="1"/>
</dbReference>
<dbReference type="Pfam" id="PF00182">
    <property type="entry name" value="Glyco_hydro_19"/>
    <property type="match status" value="1"/>
</dbReference>
<dbReference type="GO" id="GO:0006032">
    <property type="term" value="P:chitin catabolic process"/>
    <property type="evidence" value="ECO:0007669"/>
    <property type="project" value="InterPro"/>
</dbReference>
<feature type="compositionally biased region" description="Basic and acidic residues" evidence="5">
    <location>
        <begin position="261"/>
        <end position="273"/>
    </location>
</feature>
<dbReference type="InterPro" id="IPR023346">
    <property type="entry name" value="Lysozyme-like_dom_sf"/>
</dbReference>
<dbReference type="EMBL" id="LDJM01000022">
    <property type="protein sequence ID" value="KRG76581.1"/>
    <property type="molecule type" value="Genomic_DNA"/>
</dbReference>
<comment type="caution">
    <text evidence="7">The sequence shown here is derived from an EMBL/GenBank/DDBJ whole genome shotgun (WGS) entry which is preliminary data.</text>
</comment>
<feature type="region of interest" description="Disordered" evidence="5">
    <location>
        <begin position="253"/>
        <end position="273"/>
    </location>
</feature>
<name>A0A0R0D4T0_9GAMM</name>
<dbReference type="Proteomes" id="UP000050956">
    <property type="component" value="Unassembled WGS sequence"/>
</dbReference>
<dbReference type="GO" id="GO:0008234">
    <property type="term" value="F:cysteine-type peptidase activity"/>
    <property type="evidence" value="ECO:0007669"/>
    <property type="project" value="UniProtKB-KW"/>
</dbReference>
<keyword evidence="3" id="KW-0378">Hydrolase</keyword>
<evidence type="ECO:0000259" key="6">
    <source>
        <dbReference type="PROSITE" id="PS51935"/>
    </source>
</evidence>
<evidence type="ECO:0000256" key="1">
    <source>
        <dbReference type="ARBA" id="ARBA00007074"/>
    </source>
</evidence>
<accession>A0A0R0D4T0</accession>
<dbReference type="RefSeq" id="WP_057638107.1">
    <property type="nucleotide sequence ID" value="NZ_LDJM01000022.1"/>
</dbReference>
<organism evidence="7 8">
    <name type="scientific">Stenotrophomonas ginsengisoli</name>
    <dbReference type="NCBI Taxonomy" id="336566"/>
    <lineage>
        <taxon>Bacteria</taxon>
        <taxon>Pseudomonadati</taxon>
        <taxon>Pseudomonadota</taxon>
        <taxon>Gammaproteobacteria</taxon>
        <taxon>Lysobacterales</taxon>
        <taxon>Lysobacteraceae</taxon>
        <taxon>Stenotrophomonas</taxon>
    </lineage>
</organism>
<dbReference type="InterPro" id="IPR002477">
    <property type="entry name" value="Peptidoglycan-bd-like"/>
</dbReference>
<reference evidence="7 8" key="1">
    <citation type="submission" date="2015-05" db="EMBL/GenBank/DDBJ databases">
        <title>Genome sequencing and analysis of members of genus Stenotrophomonas.</title>
        <authorList>
            <person name="Patil P.P."/>
            <person name="Midha S."/>
            <person name="Patil P.B."/>
        </authorList>
    </citation>
    <scope>NUCLEOTIDE SEQUENCE [LARGE SCALE GENOMIC DNA]</scope>
    <source>
        <strain evidence="7 8">DSM 24757</strain>
    </source>
</reference>
<dbReference type="PANTHER" id="PTHR34408">
    <property type="entry name" value="FAMILY PROTEIN, PUTATIVE-RELATED"/>
    <property type="match status" value="1"/>
</dbReference>
<dbReference type="InterPro" id="IPR000726">
    <property type="entry name" value="Glyco_hydro_19_cat"/>
</dbReference>
<keyword evidence="2" id="KW-0645">Protease</keyword>
<dbReference type="InterPro" id="IPR036365">
    <property type="entry name" value="PGBD-like_sf"/>
</dbReference>
<dbReference type="Gene3D" id="3.90.1720.10">
    <property type="entry name" value="endopeptidase domain like (from Nostoc punctiforme)"/>
    <property type="match status" value="1"/>
</dbReference>
<dbReference type="OrthoDB" id="1491023at2"/>
<dbReference type="SUPFAM" id="SSF53955">
    <property type="entry name" value="Lysozyme-like"/>
    <property type="match status" value="1"/>
</dbReference>
<evidence type="ECO:0000256" key="5">
    <source>
        <dbReference type="SAM" id="MobiDB-lite"/>
    </source>
</evidence>
<evidence type="ECO:0000256" key="4">
    <source>
        <dbReference type="ARBA" id="ARBA00022807"/>
    </source>
</evidence>
<evidence type="ECO:0000256" key="2">
    <source>
        <dbReference type="ARBA" id="ARBA00022670"/>
    </source>
</evidence>
<evidence type="ECO:0000313" key="8">
    <source>
        <dbReference type="Proteomes" id="UP000050956"/>
    </source>
</evidence>
<dbReference type="SUPFAM" id="SSF54001">
    <property type="entry name" value="Cysteine proteinases"/>
    <property type="match status" value="1"/>
</dbReference>
<evidence type="ECO:0000256" key="3">
    <source>
        <dbReference type="ARBA" id="ARBA00022801"/>
    </source>
</evidence>
<dbReference type="PANTHER" id="PTHR34408:SF1">
    <property type="entry name" value="GLYCOSYL HYDROLASE FAMILY 19 DOMAIN-CONTAINING PROTEIN HI_1415"/>
    <property type="match status" value="1"/>
</dbReference>
<evidence type="ECO:0000313" key="7">
    <source>
        <dbReference type="EMBL" id="KRG76581.1"/>
    </source>
</evidence>
<comment type="similarity">
    <text evidence="1">Belongs to the peptidase C40 family.</text>
</comment>
<sequence>MATDRQNHLLQTAYNAGITSPKELANFMAQVGHESGNLSRLNESFRYTKSAEQVSSVVRSAMREGRASLEEARLEALDGKPQALAELMYGGRMGNDQPGDGYQYRGRGYIQLTGKNQYEAAGQALGMDLVKNPDLAAEPENAARIAVWYWQQNVPAQTRENVRTAGAAINGANPPNGLADREQKFDSWQARLTPELMGTLQAGSLGRGTPAPAAPAIPAPGTGSPAATTPGNDLLNETRKHFFESGRQYEYGRPDVQLKAGNDRSRLERDSDGDGRFGVDCSAFVWRGLKNAGFAVPGDSAANFTTHSLFVGNNPTAFAKQNFDTIAAGDARKPNGDLQPGDLILFKSRSGSGQHIGVFSGYDQNGNIKYLGSQVSTGPDEVTIRPGGYWDGKTMDIVGALRPKESFQVREPVHGSQAPVSGREPATTLLREGNQGNAVQTLQSQLNQLGFTDGRGRALATDGKFGNNTEQALEAFQKANGLKADGVVGPLTRQALENALQKAPQQATPAPAASLQDMPLFQKLKGCMPDGLSLEKIGQATTCAIKAGIDSAEKVQQVHVNGNMAHVIGTTAGFRASVDLAANPPSLEASNQQLLALNQEREQQRSQSQAATLSA</sequence>
<dbReference type="Gene3D" id="1.10.530.10">
    <property type="match status" value="1"/>
</dbReference>
<dbReference type="Pfam" id="PF01471">
    <property type="entry name" value="PG_binding_1"/>
    <property type="match status" value="1"/>
</dbReference>
<protein>
    <recommendedName>
        <fullName evidence="6">NlpC/P60 domain-containing protein</fullName>
    </recommendedName>
</protein>
<dbReference type="InterPro" id="IPR036366">
    <property type="entry name" value="PGBDSf"/>
</dbReference>
<dbReference type="PATRIC" id="fig|336566.3.peg.1357"/>
<dbReference type="InterPro" id="IPR000064">
    <property type="entry name" value="NLP_P60_dom"/>
</dbReference>